<dbReference type="AlphaFoldDB" id="A0A7W7NXZ9"/>
<dbReference type="EMBL" id="JACHLR010000013">
    <property type="protein sequence ID" value="MBB4859642.1"/>
    <property type="molecule type" value="Genomic_DNA"/>
</dbReference>
<protein>
    <recommendedName>
        <fullName evidence="3">Phage tail protein</fullName>
    </recommendedName>
</protein>
<proteinExistence type="predicted"/>
<dbReference type="RefSeq" id="WP_184246924.1">
    <property type="nucleotide sequence ID" value="NZ_JACHLR010000013.1"/>
</dbReference>
<evidence type="ECO:0000313" key="1">
    <source>
        <dbReference type="EMBL" id="MBB4859642.1"/>
    </source>
</evidence>
<dbReference type="InterPro" id="IPR004174">
    <property type="entry name" value="GpW"/>
</dbReference>
<dbReference type="SUPFAM" id="SSF64210">
    <property type="entry name" value="Head-to-tail joining protein W, gpW"/>
    <property type="match status" value="1"/>
</dbReference>
<evidence type="ECO:0000313" key="2">
    <source>
        <dbReference type="Proteomes" id="UP000555448"/>
    </source>
</evidence>
<dbReference type="Proteomes" id="UP000555448">
    <property type="component" value="Unassembled WGS sequence"/>
</dbReference>
<organism evidence="1 2">
    <name type="scientific">Novosphingobium chloroacetimidivorans</name>
    <dbReference type="NCBI Taxonomy" id="1428314"/>
    <lineage>
        <taxon>Bacteria</taxon>
        <taxon>Pseudomonadati</taxon>
        <taxon>Pseudomonadota</taxon>
        <taxon>Alphaproteobacteria</taxon>
        <taxon>Sphingomonadales</taxon>
        <taxon>Sphingomonadaceae</taxon>
        <taxon>Novosphingobium</taxon>
    </lineage>
</organism>
<gene>
    <name evidence="1" type="ORF">HNO88_002971</name>
</gene>
<reference evidence="1 2" key="1">
    <citation type="submission" date="2020-08" db="EMBL/GenBank/DDBJ databases">
        <title>Functional genomics of gut bacteria from endangered species of beetles.</title>
        <authorList>
            <person name="Carlos-Shanley C."/>
        </authorList>
    </citation>
    <scope>NUCLEOTIDE SEQUENCE [LARGE SCALE GENOMIC DNA]</scope>
    <source>
        <strain evidence="1 2">S00245</strain>
    </source>
</reference>
<dbReference type="Pfam" id="PF02831">
    <property type="entry name" value="gpW"/>
    <property type="match status" value="1"/>
</dbReference>
<dbReference type="Gene3D" id="3.30.1580.10">
    <property type="entry name" value="Head-to-tail joining protein W"/>
    <property type="match status" value="1"/>
</dbReference>
<evidence type="ECO:0008006" key="3">
    <source>
        <dbReference type="Google" id="ProtNLM"/>
    </source>
</evidence>
<dbReference type="InterPro" id="IPR036626">
    <property type="entry name" value="GpW_sf"/>
</dbReference>
<comment type="caution">
    <text evidence="1">The sequence shown here is derived from an EMBL/GenBank/DDBJ whole genome shotgun (WGS) entry which is preliminary data.</text>
</comment>
<sequence>MTQRTREEIAADLAAARAARTRFIAGETITEVTKDGRGMKFAGMKLSDFNAVIADLLAEFEAAPEVLGAERPRTRRSIRLGWSN</sequence>
<dbReference type="GO" id="GO:0019058">
    <property type="term" value="P:viral life cycle"/>
    <property type="evidence" value="ECO:0007669"/>
    <property type="project" value="InterPro"/>
</dbReference>
<keyword evidence="2" id="KW-1185">Reference proteome</keyword>
<name>A0A7W7NXZ9_9SPHN</name>
<accession>A0A7W7NXZ9</accession>